<dbReference type="SUPFAM" id="SSF56801">
    <property type="entry name" value="Acetyl-CoA synthetase-like"/>
    <property type="match status" value="1"/>
</dbReference>
<accession>A0A0N4XX35</accession>
<dbReference type="PANTHER" id="PTHR24095:SF244">
    <property type="entry name" value="ACETYL-COENZYME A SYNTHETASE"/>
    <property type="match status" value="1"/>
</dbReference>
<proteinExistence type="predicted"/>
<dbReference type="Proteomes" id="UP000271162">
    <property type="component" value="Unassembled WGS sequence"/>
</dbReference>
<sequence length="365" mass="41026">MESIYWNTDGDKATTNISYNCVDRHLMKDGYKHDIAMLWDGNFWDDDVHDYADLSWDVVDVLTRKIANIFKGFCGKARKLGKTGSHPSLDFLEIKKNDQQGENDRILFLLHNVIQLPISIMAASRIGAVSVPLNPAESTTSQLIEVIQEIQPVLVVTVDAFWQGHKLIEIKKELDIAVQKLQTTSVKRILVIRHTAPNDGVPPPDEFELNKEIETEWRDLVAKADISCDPVWTPKLQLRTISTKQALIAAEQLAPLTVSDCLSLAHPQTALGLIGFVAIWFSGKTLAIYEGPLDHPDPSRLKQVIRKFELKSAIIPTCDLEPEYMAIVQVPTLTRIVTEHEDTALIQKCFPDIEVLQCNVKTSLE</sequence>
<dbReference type="GO" id="GO:0003987">
    <property type="term" value="F:acetate-CoA ligase activity"/>
    <property type="evidence" value="ECO:0007669"/>
    <property type="project" value="UniProtKB-EC"/>
</dbReference>
<dbReference type="GO" id="GO:0006085">
    <property type="term" value="P:acetyl-CoA biosynthetic process"/>
    <property type="evidence" value="ECO:0007669"/>
    <property type="project" value="TreeGrafter"/>
</dbReference>
<dbReference type="Pfam" id="PF00501">
    <property type="entry name" value="AMP-binding"/>
    <property type="match status" value="1"/>
</dbReference>
<dbReference type="EC" id="6.2.1.1" evidence="1"/>
<dbReference type="InterPro" id="IPR000873">
    <property type="entry name" value="AMP-dep_synth/lig_dom"/>
</dbReference>
<dbReference type="OMA" id="WIGNYYD"/>
<gene>
    <name evidence="3" type="ORF">NBR_LOCUS7507</name>
</gene>
<dbReference type="Gene3D" id="3.40.50.12780">
    <property type="entry name" value="N-terminal domain of ligase-like"/>
    <property type="match status" value="1"/>
</dbReference>
<evidence type="ECO:0000313" key="5">
    <source>
        <dbReference type="WBParaSite" id="NBR_0000750601-mRNA-1"/>
    </source>
</evidence>
<name>A0A0N4XX35_NIPBR</name>
<evidence type="ECO:0000313" key="4">
    <source>
        <dbReference type="Proteomes" id="UP000271162"/>
    </source>
</evidence>
<protein>
    <recommendedName>
        <fullName evidence="1">acetate--CoA ligase</fullName>
        <ecNumber evidence="1">6.2.1.1</ecNumber>
    </recommendedName>
</protein>
<keyword evidence="4" id="KW-1185">Reference proteome</keyword>
<dbReference type="InterPro" id="IPR042099">
    <property type="entry name" value="ANL_N_sf"/>
</dbReference>
<dbReference type="AlphaFoldDB" id="A0A0N4XX35"/>
<reference evidence="5" key="1">
    <citation type="submission" date="2017-02" db="UniProtKB">
        <authorList>
            <consortium name="WormBaseParasite"/>
        </authorList>
    </citation>
    <scope>IDENTIFICATION</scope>
</reference>
<dbReference type="STRING" id="27835.A0A0N4XX35"/>
<evidence type="ECO:0000313" key="3">
    <source>
        <dbReference type="EMBL" id="VDL71096.1"/>
    </source>
</evidence>
<evidence type="ECO:0000259" key="2">
    <source>
        <dbReference type="Pfam" id="PF00501"/>
    </source>
</evidence>
<organism evidence="5">
    <name type="scientific">Nippostrongylus brasiliensis</name>
    <name type="common">Rat hookworm</name>
    <dbReference type="NCBI Taxonomy" id="27835"/>
    <lineage>
        <taxon>Eukaryota</taxon>
        <taxon>Metazoa</taxon>
        <taxon>Ecdysozoa</taxon>
        <taxon>Nematoda</taxon>
        <taxon>Chromadorea</taxon>
        <taxon>Rhabditida</taxon>
        <taxon>Rhabditina</taxon>
        <taxon>Rhabditomorpha</taxon>
        <taxon>Strongyloidea</taxon>
        <taxon>Heligmosomidae</taxon>
        <taxon>Nippostrongylus</taxon>
    </lineage>
</organism>
<feature type="domain" description="AMP-dependent synthetase/ligase" evidence="2">
    <location>
        <begin position="101"/>
        <end position="196"/>
    </location>
</feature>
<reference evidence="3 4" key="2">
    <citation type="submission" date="2018-11" db="EMBL/GenBank/DDBJ databases">
        <authorList>
            <consortium name="Pathogen Informatics"/>
        </authorList>
    </citation>
    <scope>NUCLEOTIDE SEQUENCE [LARGE SCALE GENOMIC DNA]</scope>
</reference>
<dbReference type="EMBL" id="UYSL01019895">
    <property type="protein sequence ID" value="VDL71096.1"/>
    <property type="molecule type" value="Genomic_DNA"/>
</dbReference>
<dbReference type="WBParaSite" id="NBR_0000750601-mRNA-1">
    <property type="protein sequence ID" value="NBR_0000750601-mRNA-1"/>
    <property type="gene ID" value="NBR_0000750601"/>
</dbReference>
<dbReference type="PANTHER" id="PTHR24095">
    <property type="entry name" value="ACETYL-COENZYME A SYNTHETASE"/>
    <property type="match status" value="1"/>
</dbReference>
<evidence type="ECO:0000256" key="1">
    <source>
        <dbReference type="ARBA" id="ARBA00013275"/>
    </source>
</evidence>